<sequence length="443" mass="50913" precursor="true">MRKLIILIVLALLIITGMAKNEIQVVTLDDGIRVITRFSELEFSSSGVLKNVYLTADRRSHVFEEAGDGLELFSPEGSSLMVIDFSIEGDMISPNTYSGDLILKYEYTGGVKKTITVKNSPEYVFTVEVSSMDPVIISLPRVWYEDYDRVVKDYFISFSPKIKAISLVKTGEGKLSSNKLAINGFEKIVVHMAPFKRIFLKKLFGEDYSILMDTIKTIDGSSSWYDPVFYPLVWFFWWLFEMTRNFGWAIIIFTVIVRFVLYPLYHAQTKSMIKMRKVQPRIEAIRKKYKDPTKQQEELMKVYREEGINPAGGCLMLLIQLPVFFLLYAVIRYFQEEFAFGSKFLLWNDLSVGGFGPNAIFIIATVVASYFNTLITSQDSRSAWQGILMSLIFPFLFVSLPSGLFLYYTVNTVIQLVITYYIYKRYKIKGITTRELLGLRSKG</sequence>
<evidence type="ECO:0000256" key="13">
    <source>
        <dbReference type="HAMAP-Rule" id="MF_01810"/>
    </source>
</evidence>
<evidence type="ECO:0000313" key="16">
    <source>
        <dbReference type="Proteomes" id="UP000002016"/>
    </source>
</evidence>
<evidence type="ECO:0000256" key="11">
    <source>
        <dbReference type="ARBA" id="ARBA00033245"/>
    </source>
</evidence>
<evidence type="ECO:0000256" key="8">
    <source>
        <dbReference type="ARBA" id="ARBA00022989"/>
    </source>
</evidence>
<dbReference type="CDD" id="cd19668">
    <property type="entry name" value="TmYidC_peri"/>
    <property type="match status" value="1"/>
</dbReference>
<comment type="function">
    <text evidence="13">Required for the insertion and/or proper folding and/or complex formation of integral membrane proteins into the membrane. Involved in integration of membrane proteins that insert both dependently and independently of the Sec translocase complex, as well as at least some lipoproteins. Aids folding of multispanning membrane proteins.</text>
</comment>
<evidence type="ECO:0000256" key="7">
    <source>
        <dbReference type="ARBA" id="ARBA00022927"/>
    </source>
</evidence>
<evidence type="ECO:0000256" key="3">
    <source>
        <dbReference type="ARBA" id="ARBA00015325"/>
    </source>
</evidence>
<protein>
    <recommendedName>
        <fullName evidence="3 13">Membrane protein insertase YidC</fullName>
    </recommendedName>
    <alternativeName>
        <fullName evidence="12 13">Foldase YidC</fullName>
    </alternativeName>
    <alternativeName>
        <fullName evidence="11 13">Membrane integrase YidC</fullName>
    </alternativeName>
    <alternativeName>
        <fullName evidence="13">Membrane protein YidC</fullName>
    </alternativeName>
</protein>
<feature type="transmembrane region" description="Helical" evidence="13">
    <location>
        <begin position="351"/>
        <end position="371"/>
    </location>
</feature>
<keyword evidence="13" id="KW-0997">Cell inner membrane</keyword>
<keyword evidence="10 13" id="KW-0143">Chaperone</keyword>
<evidence type="ECO:0000256" key="6">
    <source>
        <dbReference type="ARBA" id="ARBA00022692"/>
    </source>
</evidence>
<evidence type="ECO:0000259" key="14">
    <source>
        <dbReference type="Pfam" id="PF02096"/>
    </source>
</evidence>
<gene>
    <name evidence="13" type="primary">yidC</name>
    <name evidence="15" type="ordered locus">Tlet_0795</name>
</gene>
<evidence type="ECO:0000256" key="12">
    <source>
        <dbReference type="ARBA" id="ARBA00033342"/>
    </source>
</evidence>
<reference evidence="15 16" key="1">
    <citation type="submission" date="2007-08" db="EMBL/GenBank/DDBJ databases">
        <title>Complete sequence of Thermotoga lettingae TMO.</title>
        <authorList>
            <consortium name="US DOE Joint Genome Institute"/>
            <person name="Copeland A."/>
            <person name="Lucas S."/>
            <person name="Lapidus A."/>
            <person name="Barry K."/>
            <person name="Glavina del Rio T."/>
            <person name="Dalin E."/>
            <person name="Tice H."/>
            <person name="Pitluck S."/>
            <person name="Foster B."/>
            <person name="Bruce D."/>
            <person name="Schmutz J."/>
            <person name="Larimer F."/>
            <person name="Land M."/>
            <person name="Hauser L."/>
            <person name="Kyrpides N."/>
            <person name="Mikhailova N."/>
            <person name="Nelson K."/>
            <person name="Gogarten J.P."/>
            <person name="Noll K."/>
            <person name="Richardson P."/>
        </authorList>
    </citation>
    <scope>NUCLEOTIDE SEQUENCE [LARGE SCALE GENOMIC DNA]</scope>
    <source>
        <strain evidence="16">ATCC BAA-301 / DSM 14385 / NBRC 107922 / TMO</strain>
    </source>
</reference>
<name>A8F5C7_PSELT</name>
<keyword evidence="9 13" id="KW-0472">Membrane</keyword>
<dbReference type="OrthoDB" id="9780552at2"/>
<evidence type="ECO:0000256" key="5">
    <source>
        <dbReference type="ARBA" id="ARBA00022475"/>
    </source>
</evidence>
<dbReference type="InterPro" id="IPR001708">
    <property type="entry name" value="YidC/ALB3/OXA1/COX18"/>
</dbReference>
<dbReference type="InterPro" id="IPR028055">
    <property type="entry name" value="YidC/Oxa/ALB_C"/>
</dbReference>
<feature type="transmembrane region" description="Helical" evidence="13">
    <location>
        <begin position="383"/>
        <end position="400"/>
    </location>
</feature>
<dbReference type="InterPro" id="IPR019998">
    <property type="entry name" value="Membr_insert_YidC"/>
</dbReference>
<evidence type="ECO:0000313" key="15">
    <source>
        <dbReference type="EMBL" id="ABV33361.1"/>
    </source>
</evidence>
<dbReference type="PANTHER" id="PTHR12428:SF65">
    <property type="entry name" value="CYTOCHROME C OXIDASE ASSEMBLY PROTEIN COX18, MITOCHONDRIAL"/>
    <property type="match status" value="1"/>
</dbReference>
<dbReference type="Pfam" id="PF02096">
    <property type="entry name" value="60KD_IMP"/>
    <property type="match status" value="1"/>
</dbReference>
<comment type="subcellular location">
    <subcellularLocation>
        <location evidence="1 13">Cell inner membrane</location>
        <topology evidence="1 13">Multi-pass membrane protein</topology>
    </subcellularLocation>
</comment>
<dbReference type="EMBL" id="CP000812">
    <property type="protein sequence ID" value="ABV33361.1"/>
    <property type="molecule type" value="Genomic_DNA"/>
</dbReference>
<feature type="transmembrane region" description="Helical" evidence="13">
    <location>
        <begin position="310"/>
        <end position="331"/>
    </location>
</feature>
<dbReference type="PANTHER" id="PTHR12428">
    <property type="entry name" value="OXA1"/>
    <property type="match status" value="1"/>
</dbReference>
<feature type="transmembrane region" description="Helical" evidence="13">
    <location>
        <begin position="406"/>
        <end position="423"/>
    </location>
</feature>
<evidence type="ECO:0000256" key="2">
    <source>
        <dbReference type="ARBA" id="ARBA00010527"/>
    </source>
</evidence>
<keyword evidence="5 13" id="KW-1003">Cell membrane</keyword>
<dbReference type="GO" id="GO:0051205">
    <property type="term" value="P:protein insertion into membrane"/>
    <property type="evidence" value="ECO:0007669"/>
    <property type="project" value="TreeGrafter"/>
</dbReference>
<dbReference type="HOGENOM" id="CLU_618011_0_0_0"/>
<dbReference type="InterPro" id="IPR047196">
    <property type="entry name" value="YidC_ALB_C"/>
</dbReference>
<keyword evidence="6 13" id="KW-0812">Transmembrane</keyword>
<dbReference type="AlphaFoldDB" id="A8F5C7"/>
<dbReference type="CDD" id="cd20070">
    <property type="entry name" value="5TM_YidC_Alb3"/>
    <property type="match status" value="1"/>
</dbReference>
<dbReference type="Proteomes" id="UP000002016">
    <property type="component" value="Chromosome"/>
</dbReference>
<accession>A8F5C7</accession>
<evidence type="ECO:0000256" key="9">
    <source>
        <dbReference type="ARBA" id="ARBA00023136"/>
    </source>
</evidence>
<feature type="transmembrane region" description="Helical" evidence="13">
    <location>
        <begin position="246"/>
        <end position="265"/>
    </location>
</feature>
<dbReference type="NCBIfam" id="TIGR03592">
    <property type="entry name" value="yidC_oxa1_cterm"/>
    <property type="match status" value="1"/>
</dbReference>
<dbReference type="HAMAP" id="MF_01810">
    <property type="entry name" value="YidC_type1"/>
    <property type="match status" value="1"/>
</dbReference>
<dbReference type="GO" id="GO:0015031">
    <property type="term" value="P:protein transport"/>
    <property type="evidence" value="ECO:0007669"/>
    <property type="project" value="UniProtKB-KW"/>
</dbReference>
<evidence type="ECO:0000256" key="10">
    <source>
        <dbReference type="ARBA" id="ARBA00023186"/>
    </source>
</evidence>
<keyword evidence="8 13" id="KW-1133">Transmembrane helix</keyword>
<dbReference type="GO" id="GO:0032977">
    <property type="term" value="F:membrane insertase activity"/>
    <property type="evidence" value="ECO:0007669"/>
    <property type="project" value="InterPro"/>
</dbReference>
<comment type="subunit">
    <text evidence="13">Interacts with the Sec translocase complex via SecD. Specifically interacts with transmembrane segments of nascent integral membrane proteins during membrane integration.</text>
</comment>
<evidence type="ECO:0000256" key="1">
    <source>
        <dbReference type="ARBA" id="ARBA00004429"/>
    </source>
</evidence>
<organism evidence="15 16">
    <name type="scientific">Pseudothermotoga lettingae (strain ATCC BAA-301 / DSM 14385 / NBRC 107922 / TMO)</name>
    <name type="common">Thermotoga lettingae</name>
    <dbReference type="NCBI Taxonomy" id="416591"/>
    <lineage>
        <taxon>Bacteria</taxon>
        <taxon>Thermotogati</taxon>
        <taxon>Thermotogota</taxon>
        <taxon>Thermotogae</taxon>
        <taxon>Thermotogales</taxon>
        <taxon>Thermotogaceae</taxon>
        <taxon>Pseudothermotoga</taxon>
    </lineage>
</organism>
<feature type="domain" description="Membrane insertase YidC/Oxa/ALB C-terminal" evidence="14">
    <location>
        <begin position="246"/>
        <end position="424"/>
    </location>
</feature>
<dbReference type="STRING" id="416591.Tlet_0795"/>
<dbReference type="GO" id="GO:0005886">
    <property type="term" value="C:plasma membrane"/>
    <property type="evidence" value="ECO:0007669"/>
    <property type="project" value="UniProtKB-SubCell"/>
</dbReference>
<dbReference type="KEGG" id="tle:Tlet_0795"/>
<dbReference type="eggNOG" id="COG0706">
    <property type="taxonomic scope" value="Bacteria"/>
</dbReference>
<keyword evidence="7 13" id="KW-0653">Protein transport</keyword>
<proteinExistence type="inferred from homology"/>
<keyword evidence="4 13" id="KW-0813">Transport</keyword>
<reference evidence="15 16" key="2">
    <citation type="journal article" date="2009" name="Proc. Natl. Acad. Sci. U.S.A.">
        <title>On the chimeric nature, thermophilic origin, and phylogenetic placement of the Thermotogales.</title>
        <authorList>
            <person name="Zhaxybayeva O."/>
            <person name="Swithers K.S."/>
            <person name="Lapierre P."/>
            <person name="Fournier G.P."/>
            <person name="Bickhart D.M."/>
            <person name="DeBoy R.T."/>
            <person name="Nelson K.E."/>
            <person name="Nesbo C.L."/>
            <person name="Doolittle W.F."/>
            <person name="Gogarten J.P."/>
            <person name="Noll K.M."/>
        </authorList>
    </citation>
    <scope>NUCLEOTIDE SEQUENCE [LARGE SCALE GENOMIC DNA]</scope>
    <source>
        <strain evidence="16">ATCC BAA-301 / DSM 14385 / NBRC 107922 / TMO</strain>
    </source>
</reference>
<comment type="similarity">
    <text evidence="2 13">Belongs to the OXA1/ALB3/YidC family. Type 1 subfamily.</text>
</comment>
<keyword evidence="16" id="KW-1185">Reference proteome</keyword>
<evidence type="ECO:0000256" key="4">
    <source>
        <dbReference type="ARBA" id="ARBA00022448"/>
    </source>
</evidence>